<feature type="domain" description="Tyrosinase copper-binding" evidence="4">
    <location>
        <begin position="329"/>
        <end position="340"/>
    </location>
</feature>
<proteinExistence type="predicted"/>
<dbReference type="PANTHER" id="PTHR11474:SF116">
    <property type="entry name" value="TYROSINASE"/>
    <property type="match status" value="1"/>
</dbReference>
<feature type="signal peptide" evidence="2">
    <location>
        <begin position="1"/>
        <end position="18"/>
    </location>
</feature>
<dbReference type="GO" id="GO:0016491">
    <property type="term" value="F:oxidoreductase activity"/>
    <property type="evidence" value="ECO:0007669"/>
    <property type="project" value="InterPro"/>
</dbReference>
<reference evidence="5 6" key="1">
    <citation type="journal article" date="2019" name="Sci. Rep.">
        <title>Colletotrichum shisoi sp. nov., an anthracnose pathogen of Perilla frutescens in Japan: molecular phylogenetic, morphological and genomic evidence.</title>
        <authorList>
            <person name="Gan P."/>
            <person name="Tsushima A."/>
            <person name="Hiroyama R."/>
            <person name="Narusaka M."/>
            <person name="Takano Y."/>
            <person name="Narusaka Y."/>
            <person name="Kawaradani M."/>
            <person name="Damm U."/>
            <person name="Shirasu K."/>
        </authorList>
    </citation>
    <scope>NUCLEOTIDE SEQUENCE [LARGE SCALE GENOMIC DNA]</scope>
    <source>
        <strain evidence="5 6">PG-2018a</strain>
    </source>
</reference>
<dbReference type="SUPFAM" id="SSF48056">
    <property type="entry name" value="Di-copper centre-containing domain"/>
    <property type="match status" value="1"/>
</dbReference>
<dbReference type="InterPro" id="IPR050316">
    <property type="entry name" value="Tyrosinase/Hemocyanin"/>
</dbReference>
<dbReference type="EMBL" id="PUHP01001027">
    <property type="protein sequence ID" value="TQN67016.1"/>
    <property type="molecule type" value="Genomic_DNA"/>
</dbReference>
<dbReference type="PROSITE" id="PS00497">
    <property type="entry name" value="TYROSINASE_1"/>
    <property type="match status" value="1"/>
</dbReference>
<keyword evidence="1" id="KW-0479">Metal-binding</keyword>
<evidence type="ECO:0000259" key="3">
    <source>
        <dbReference type="PROSITE" id="PS00497"/>
    </source>
</evidence>
<feature type="domain" description="Tyrosinase copper-binding" evidence="3">
    <location>
        <begin position="131"/>
        <end position="148"/>
    </location>
</feature>
<name>A0A5Q4BJT9_9PEZI</name>
<dbReference type="Pfam" id="PF00264">
    <property type="entry name" value="Tyrosinase"/>
    <property type="match status" value="1"/>
</dbReference>
<evidence type="ECO:0000256" key="2">
    <source>
        <dbReference type="SAM" id="SignalP"/>
    </source>
</evidence>
<sequence>MWPLTLGVLALQTSGVLAGPVSRSTEAAVTFDAPGELQELADLAQSAFDETMSQVVEGGEIQKRGSSCAWHNVRVRKEWGTLGRLERLDYIRAVKCLQSQPARTPSSEAPGVRSRFDDFVATHINQTFTAHYTGNFLSWHRYFLWQYEEALRNECGYQGTQPYWDRSKTAITGMEKSPIFDGSDTSISGNGEFIPGRPPIVLTGQADLPSITLPIGTGGGCVTSGPFRDMSVNLGPVALDLPGGVLESNPEGPLAYNPRCLKRDLTTEINRAFADATAVLPNILRPQNVYDFQMQMQGVPGTGNIGIHGGGHYSLGGDPGRDVFTSPGDPAFYLHHAMIDRVWWMWQMLSPRERQYGETALGGTNTFLNQPPSANKTMDDYLEYGHVGGEPLRIRDAMSTVAGPFCFV</sequence>
<protein>
    <submittedName>
        <fullName evidence="5">Tyrosinase-like protein orsC</fullName>
    </submittedName>
</protein>
<keyword evidence="2" id="KW-0732">Signal</keyword>
<organism evidence="5 6">
    <name type="scientific">Colletotrichum shisoi</name>
    <dbReference type="NCBI Taxonomy" id="2078593"/>
    <lineage>
        <taxon>Eukaryota</taxon>
        <taxon>Fungi</taxon>
        <taxon>Dikarya</taxon>
        <taxon>Ascomycota</taxon>
        <taxon>Pezizomycotina</taxon>
        <taxon>Sordariomycetes</taxon>
        <taxon>Hypocreomycetidae</taxon>
        <taxon>Glomerellales</taxon>
        <taxon>Glomerellaceae</taxon>
        <taxon>Colletotrichum</taxon>
        <taxon>Colletotrichum destructivum species complex</taxon>
    </lineage>
</organism>
<dbReference type="PANTHER" id="PTHR11474">
    <property type="entry name" value="TYROSINASE FAMILY MEMBER"/>
    <property type="match status" value="1"/>
</dbReference>
<dbReference type="GO" id="GO:0046872">
    <property type="term" value="F:metal ion binding"/>
    <property type="evidence" value="ECO:0007669"/>
    <property type="project" value="UniProtKB-KW"/>
</dbReference>
<evidence type="ECO:0000313" key="6">
    <source>
        <dbReference type="Proteomes" id="UP000326340"/>
    </source>
</evidence>
<keyword evidence="6" id="KW-1185">Reference proteome</keyword>
<dbReference type="InterPro" id="IPR002227">
    <property type="entry name" value="Tyrosinase_Cu-bd"/>
</dbReference>
<dbReference type="PRINTS" id="PR00092">
    <property type="entry name" value="TYROSINASE"/>
</dbReference>
<gene>
    <name evidence="5" type="primary">OrsC-4</name>
    <name evidence="5" type="ORF">CSHISOI_08507</name>
</gene>
<evidence type="ECO:0000313" key="5">
    <source>
        <dbReference type="EMBL" id="TQN67016.1"/>
    </source>
</evidence>
<accession>A0A5Q4BJT9</accession>
<dbReference type="Proteomes" id="UP000326340">
    <property type="component" value="Unassembled WGS sequence"/>
</dbReference>
<evidence type="ECO:0000259" key="4">
    <source>
        <dbReference type="PROSITE" id="PS00498"/>
    </source>
</evidence>
<evidence type="ECO:0000256" key="1">
    <source>
        <dbReference type="ARBA" id="ARBA00022723"/>
    </source>
</evidence>
<dbReference type="Gene3D" id="1.10.1280.10">
    <property type="entry name" value="Di-copper center containing domain from catechol oxidase"/>
    <property type="match status" value="1"/>
</dbReference>
<dbReference type="PROSITE" id="PS00498">
    <property type="entry name" value="TYROSINASE_2"/>
    <property type="match status" value="1"/>
</dbReference>
<dbReference type="OrthoDB" id="6132182at2759"/>
<comment type="caution">
    <text evidence="5">The sequence shown here is derived from an EMBL/GenBank/DDBJ whole genome shotgun (WGS) entry which is preliminary data.</text>
</comment>
<feature type="chain" id="PRO_5024930915" evidence="2">
    <location>
        <begin position="19"/>
        <end position="408"/>
    </location>
</feature>
<dbReference type="AlphaFoldDB" id="A0A5Q4BJT9"/>
<dbReference type="InterPro" id="IPR008922">
    <property type="entry name" value="Di-copper_centre_dom_sf"/>
</dbReference>